<evidence type="ECO:0000259" key="2">
    <source>
        <dbReference type="Pfam" id="PF04909"/>
    </source>
</evidence>
<protein>
    <recommendedName>
        <fullName evidence="2">Amidohydrolase-related domain-containing protein</fullName>
    </recommendedName>
</protein>
<dbReference type="GO" id="GO:0016787">
    <property type="term" value="F:hydrolase activity"/>
    <property type="evidence" value="ECO:0007669"/>
    <property type="project" value="InterPro"/>
</dbReference>
<sequence>HRKDIYDADTHMMERPDWIVEFADKEIKNQLEPFVEGDKETLTRVDKAILNFNERNSSKTVLNKAKEEFMGWNHKGWEGLGAFDSKERKLANDLLGFKGHIVFPTSAFDQVIAAKSDAVVMGGINALNRGMAAFCSGDSRMHGAAYIPFQFGAEIALEYLQEAIKNDFSVILIDTIPPTGGKSFTHPDYDIVWKEIQDFDMAITLHVGVDGSWDPVPLPFYNNGGSVPEHKEGDAPRDALAFMGIAYNAEIFLAAMIFDGVFNRFPKLRVGVVELSASWIISWMKHLDQSYRAFRRLQDLSHVKLLPSEYVQKHIKVTPFPGEDIGWLLTSGAEDLLMFASDYPHHEGTDDPIGRYEKTLVQVDEIKKSKFYSENFKSFLGSHL</sequence>
<organism evidence="3">
    <name type="scientific">marine metagenome</name>
    <dbReference type="NCBI Taxonomy" id="408172"/>
    <lineage>
        <taxon>unclassified sequences</taxon>
        <taxon>metagenomes</taxon>
        <taxon>ecological metagenomes</taxon>
    </lineage>
</organism>
<dbReference type="AlphaFoldDB" id="A0A382M8Q4"/>
<feature type="non-terminal residue" evidence="3">
    <location>
        <position position="1"/>
    </location>
</feature>
<feature type="domain" description="Amidohydrolase-related" evidence="2">
    <location>
        <begin position="119"/>
        <end position="355"/>
    </location>
</feature>
<dbReference type="PANTHER" id="PTHR21240:SF28">
    <property type="entry name" value="ISO-OROTATE DECARBOXYLASE (EUROFUNG)"/>
    <property type="match status" value="1"/>
</dbReference>
<evidence type="ECO:0000313" key="3">
    <source>
        <dbReference type="EMBL" id="SVC45374.1"/>
    </source>
</evidence>
<dbReference type="SUPFAM" id="SSF51556">
    <property type="entry name" value="Metallo-dependent hydrolases"/>
    <property type="match status" value="1"/>
</dbReference>
<dbReference type="EMBL" id="UINC01092084">
    <property type="protein sequence ID" value="SVC45374.1"/>
    <property type="molecule type" value="Genomic_DNA"/>
</dbReference>
<proteinExistence type="predicted"/>
<dbReference type="InterPro" id="IPR032466">
    <property type="entry name" value="Metal_Hydrolase"/>
</dbReference>
<dbReference type="GO" id="GO:0019748">
    <property type="term" value="P:secondary metabolic process"/>
    <property type="evidence" value="ECO:0007669"/>
    <property type="project" value="TreeGrafter"/>
</dbReference>
<dbReference type="GO" id="GO:0016831">
    <property type="term" value="F:carboxy-lyase activity"/>
    <property type="evidence" value="ECO:0007669"/>
    <property type="project" value="InterPro"/>
</dbReference>
<dbReference type="Gene3D" id="3.20.20.140">
    <property type="entry name" value="Metal-dependent hydrolases"/>
    <property type="match status" value="1"/>
</dbReference>
<name>A0A382M8Q4_9ZZZZ</name>
<dbReference type="Pfam" id="PF04909">
    <property type="entry name" value="Amidohydro_2"/>
    <property type="match status" value="1"/>
</dbReference>
<reference evidence="3" key="1">
    <citation type="submission" date="2018-05" db="EMBL/GenBank/DDBJ databases">
        <authorList>
            <person name="Lanie J.A."/>
            <person name="Ng W.-L."/>
            <person name="Kazmierczak K.M."/>
            <person name="Andrzejewski T.M."/>
            <person name="Davidsen T.M."/>
            <person name="Wayne K.J."/>
            <person name="Tettelin H."/>
            <person name="Glass J.I."/>
            <person name="Rusch D."/>
            <person name="Podicherti R."/>
            <person name="Tsui H.-C.T."/>
            <person name="Winkler M.E."/>
        </authorList>
    </citation>
    <scope>NUCLEOTIDE SEQUENCE</scope>
</reference>
<dbReference type="PANTHER" id="PTHR21240">
    <property type="entry name" value="2-AMINO-3-CARBOXYLMUCONATE-6-SEMIALDEHYDE DECARBOXYLASE"/>
    <property type="match status" value="1"/>
</dbReference>
<dbReference type="GO" id="GO:0005737">
    <property type="term" value="C:cytoplasm"/>
    <property type="evidence" value="ECO:0007669"/>
    <property type="project" value="TreeGrafter"/>
</dbReference>
<dbReference type="InterPro" id="IPR032465">
    <property type="entry name" value="ACMSD"/>
</dbReference>
<accession>A0A382M8Q4</accession>
<evidence type="ECO:0000256" key="1">
    <source>
        <dbReference type="ARBA" id="ARBA00023239"/>
    </source>
</evidence>
<dbReference type="InterPro" id="IPR006680">
    <property type="entry name" value="Amidohydro-rel"/>
</dbReference>
<keyword evidence="1" id="KW-0456">Lyase</keyword>
<gene>
    <name evidence="3" type="ORF">METZ01_LOCUS298228</name>
</gene>